<keyword evidence="2" id="KW-1185">Reference proteome</keyword>
<organism evidence="1 2">
    <name type="scientific">Neolentinus lepideus HHB14362 ss-1</name>
    <dbReference type="NCBI Taxonomy" id="1314782"/>
    <lineage>
        <taxon>Eukaryota</taxon>
        <taxon>Fungi</taxon>
        <taxon>Dikarya</taxon>
        <taxon>Basidiomycota</taxon>
        <taxon>Agaricomycotina</taxon>
        <taxon>Agaricomycetes</taxon>
        <taxon>Gloeophyllales</taxon>
        <taxon>Gloeophyllaceae</taxon>
        <taxon>Neolentinus</taxon>
    </lineage>
</organism>
<protein>
    <recommendedName>
        <fullName evidence="3">Actin-like ATPase domain-containing protein</fullName>
    </recommendedName>
</protein>
<dbReference type="AlphaFoldDB" id="A0A165NSB2"/>
<dbReference type="PANTHER" id="PTHR14187">
    <property type="entry name" value="ALPHA KINASE/ELONGATION FACTOR 2 KINASE"/>
    <property type="match status" value="1"/>
</dbReference>
<dbReference type="OrthoDB" id="2963168at2759"/>
<dbReference type="SUPFAM" id="SSF53067">
    <property type="entry name" value="Actin-like ATPase domain"/>
    <property type="match status" value="1"/>
</dbReference>
<dbReference type="InterPro" id="IPR043129">
    <property type="entry name" value="ATPase_NBD"/>
</dbReference>
<reference evidence="1 2" key="1">
    <citation type="journal article" date="2016" name="Mol. Biol. Evol.">
        <title>Comparative Genomics of Early-Diverging Mushroom-Forming Fungi Provides Insights into the Origins of Lignocellulose Decay Capabilities.</title>
        <authorList>
            <person name="Nagy L.G."/>
            <person name="Riley R."/>
            <person name="Tritt A."/>
            <person name="Adam C."/>
            <person name="Daum C."/>
            <person name="Floudas D."/>
            <person name="Sun H."/>
            <person name="Yadav J.S."/>
            <person name="Pangilinan J."/>
            <person name="Larsson K.H."/>
            <person name="Matsuura K."/>
            <person name="Barry K."/>
            <person name="Labutti K."/>
            <person name="Kuo R."/>
            <person name="Ohm R.A."/>
            <person name="Bhattacharya S.S."/>
            <person name="Shirouzu T."/>
            <person name="Yoshinaga Y."/>
            <person name="Martin F.M."/>
            <person name="Grigoriev I.V."/>
            <person name="Hibbett D.S."/>
        </authorList>
    </citation>
    <scope>NUCLEOTIDE SEQUENCE [LARGE SCALE GENOMIC DNA]</scope>
    <source>
        <strain evidence="1 2">HHB14362 ss-1</strain>
    </source>
</reference>
<sequence>MSEKLNSRKPYEGKGRRLVVAIDVGTTFTAASSSRKEGFLSLRRYGNLQIVRIHCFGFLDINSKVLRWLRQTTADAKVPPVLYYDKQGRPQAFAAETDDEDVIMEAESNEWYKATWWKLLLRPGHLPLIKDIKLLALPVRKSVEDVFADLCYIKTQIREYVTTTYGGGGNIWTTLSPTMYVILTTPNGWEGAQQNKTRAAAIKAELVDAQGARRIKFVTEAEAAILYAVDSGYVNDWLAKDDHLILCDCGGGTVDITLVLFACCIHFVKLMGLCNGYRIKELSPLRLEESSASRCYLAGAVFITQAAREYLKLRLSGTEWDNEEALQRATDDFDKNAKRKVRASSYNLLAKDFMLSQFDNPDGIYWINLDGFKSIADLGVVRGRLKVTGEDMVKLFKPSIKCIKEGLEIAFENGNQLADKIILAGGLARSPYVYSQLVKWGEENGIPVSRPDGLTTKAVANGAIAWHVDDSISARVSKYHYGVNILIPYDPACAESKKRSTYMGRTGNVLVPQAWSCILPKNESMETIKVFNKPFVIDFDEAMNEPNDHFKRSVVIYVYRRAKAPKFITFPGKNTLQPGYEKLCTVTGDLRQPFKASPTSVSPTTGIRYREVSVRSICSFPFCESSDGWLRLKENNEWVYGEATVAYE</sequence>
<gene>
    <name evidence="1" type="ORF">NEOLEDRAFT_1182864</name>
</gene>
<dbReference type="Proteomes" id="UP000076761">
    <property type="component" value="Unassembled WGS sequence"/>
</dbReference>
<evidence type="ECO:0000313" key="1">
    <source>
        <dbReference type="EMBL" id="KZT20036.1"/>
    </source>
</evidence>
<accession>A0A165NSB2</accession>
<dbReference type="STRING" id="1314782.A0A165NSB2"/>
<dbReference type="EMBL" id="KV425627">
    <property type="protein sequence ID" value="KZT20036.1"/>
    <property type="molecule type" value="Genomic_DNA"/>
</dbReference>
<evidence type="ECO:0008006" key="3">
    <source>
        <dbReference type="Google" id="ProtNLM"/>
    </source>
</evidence>
<dbReference type="CDD" id="cd10170">
    <property type="entry name" value="ASKHA_NBD_HSP70"/>
    <property type="match status" value="1"/>
</dbReference>
<proteinExistence type="predicted"/>
<name>A0A165NSB2_9AGAM</name>
<dbReference type="InParanoid" id="A0A165NSB2"/>
<dbReference type="PANTHER" id="PTHR14187:SF5">
    <property type="entry name" value="HEAT SHOCK 70 KDA PROTEIN 12A"/>
    <property type="match status" value="1"/>
</dbReference>
<evidence type="ECO:0000313" key="2">
    <source>
        <dbReference type="Proteomes" id="UP000076761"/>
    </source>
</evidence>
<dbReference type="Gene3D" id="3.30.420.40">
    <property type="match status" value="1"/>
</dbReference>